<evidence type="ECO:0000313" key="2">
    <source>
        <dbReference type="EMBL" id="BDZ40790.1"/>
    </source>
</evidence>
<proteinExistence type="predicted"/>
<keyword evidence="3" id="KW-1185">Reference proteome</keyword>
<evidence type="ECO:0000259" key="1">
    <source>
        <dbReference type="Pfam" id="PF12684"/>
    </source>
</evidence>
<protein>
    <recommendedName>
        <fullName evidence="1">Putative exodeoxyribonuclease 8 PDDEXK-like domain-containing protein</fullName>
    </recommendedName>
</protein>
<gene>
    <name evidence="2" type="ORF">GCM10025865_00890</name>
</gene>
<feature type="domain" description="Putative exodeoxyribonuclease 8 PDDEXK-like" evidence="1">
    <location>
        <begin position="25"/>
        <end position="258"/>
    </location>
</feature>
<dbReference type="Gene3D" id="3.90.320.10">
    <property type="match status" value="1"/>
</dbReference>
<name>A0ABN6X7M2_9CELL</name>
<dbReference type="InterPro" id="IPR011604">
    <property type="entry name" value="PDDEXK-like_dom_sf"/>
</dbReference>
<dbReference type="EMBL" id="AP027729">
    <property type="protein sequence ID" value="BDZ40790.1"/>
    <property type="molecule type" value="Genomic_DNA"/>
</dbReference>
<dbReference type="Pfam" id="PF12684">
    <property type="entry name" value="DUF3799"/>
    <property type="match status" value="1"/>
</dbReference>
<sequence length="279" mass="29948">MTATYAPGLHADIAETVYHSLPGLSSTGIKTMLDSPARYQWSLTHRTEKTTFDVGHAAHAKILGVGLGVIAYPDEHLTPSGNVSTKAATTAWASEQRAAGLVPVAPAQIAAVDAMAEAVLAHDEARPLLENGTPEVSPIWHDPDTGVLCRGRIDYLHDGPTAVDLKTCRDANPRKFDRVASAYGYAEQAVHYTNGITATRGDTDVKFLHVLVESAAPHMVSVVELDPMFLMIAADRVRQAIDLYAECQRTGEWPGYSGITPVGAPGWYGADDEDEMEIA</sequence>
<reference evidence="3" key="1">
    <citation type="journal article" date="2019" name="Int. J. Syst. Evol. Microbiol.">
        <title>The Global Catalogue of Microorganisms (GCM) 10K type strain sequencing project: providing services to taxonomists for standard genome sequencing and annotation.</title>
        <authorList>
            <consortium name="The Broad Institute Genomics Platform"/>
            <consortium name="The Broad Institute Genome Sequencing Center for Infectious Disease"/>
            <person name="Wu L."/>
            <person name="Ma J."/>
        </authorList>
    </citation>
    <scope>NUCLEOTIDE SEQUENCE [LARGE SCALE GENOMIC DNA]</scope>
    <source>
        <strain evidence="3">NBRC 108565</strain>
    </source>
</reference>
<dbReference type="RefSeq" id="WP_286218121.1">
    <property type="nucleotide sequence ID" value="NZ_AP027729.1"/>
</dbReference>
<organism evidence="2 3">
    <name type="scientific">Paraoerskovia sediminicola</name>
    <dbReference type="NCBI Taxonomy" id="1138587"/>
    <lineage>
        <taxon>Bacteria</taxon>
        <taxon>Bacillati</taxon>
        <taxon>Actinomycetota</taxon>
        <taxon>Actinomycetes</taxon>
        <taxon>Micrococcales</taxon>
        <taxon>Cellulomonadaceae</taxon>
        <taxon>Paraoerskovia</taxon>
    </lineage>
</organism>
<evidence type="ECO:0000313" key="3">
    <source>
        <dbReference type="Proteomes" id="UP001321475"/>
    </source>
</evidence>
<dbReference type="InterPro" id="IPR024432">
    <property type="entry name" value="Put_RecE_PDDEXK-like_dom"/>
</dbReference>
<accession>A0ABN6X7M2</accession>
<dbReference type="Proteomes" id="UP001321475">
    <property type="component" value="Chromosome"/>
</dbReference>